<evidence type="ECO:0000259" key="1">
    <source>
        <dbReference type="PROSITE" id="PS50126"/>
    </source>
</evidence>
<evidence type="ECO:0000313" key="3">
    <source>
        <dbReference type="Proteomes" id="UP000295518"/>
    </source>
</evidence>
<dbReference type="AlphaFoldDB" id="A0A4R6IB82"/>
<dbReference type="InterPro" id="IPR003029">
    <property type="entry name" value="S1_domain"/>
</dbReference>
<reference evidence="2 3" key="1">
    <citation type="submission" date="2019-03" db="EMBL/GenBank/DDBJ databases">
        <title>Genomic Encyclopedia of Archaeal and Bacterial Type Strains, Phase II (KMG-II): from individual species to whole genera.</title>
        <authorList>
            <person name="Goeker M."/>
        </authorList>
    </citation>
    <scope>NUCLEOTIDE SEQUENCE [LARGE SCALE GENOMIC DNA]</scope>
    <source>
        <strain evidence="2 3">ATCC 700618</strain>
    </source>
</reference>
<dbReference type="Proteomes" id="UP000295518">
    <property type="component" value="Unassembled WGS sequence"/>
</dbReference>
<evidence type="ECO:0000313" key="2">
    <source>
        <dbReference type="EMBL" id="TDO19463.1"/>
    </source>
</evidence>
<feature type="domain" description="S1 motif" evidence="1">
    <location>
        <begin position="4"/>
        <end position="72"/>
    </location>
</feature>
<accession>A0A4R6IB82</accession>
<dbReference type="EMBL" id="SNWN01000014">
    <property type="protein sequence ID" value="TDO19463.1"/>
    <property type="molecule type" value="Genomic_DNA"/>
</dbReference>
<dbReference type="Gene3D" id="2.40.50.140">
    <property type="entry name" value="Nucleic acid-binding proteins"/>
    <property type="match status" value="1"/>
</dbReference>
<dbReference type="GO" id="GO:0003676">
    <property type="term" value="F:nucleic acid binding"/>
    <property type="evidence" value="ECO:0007669"/>
    <property type="project" value="InterPro"/>
</dbReference>
<gene>
    <name evidence="2" type="ORF">EI74_0734</name>
</gene>
<dbReference type="OrthoDB" id="399761at2"/>
<dbReference type="SUPFAM" id="SSF50249">
    <property type="entry name" value="Nucleic acid-binding proteins"/>
    <property type="match status" value="1"/>
</dbReference>
<dbReference type="InterPro" id="IPR012340">
    <property type="entry name" value="NA-bd_OB-fold"/>
</dbReference>
<sequence>MEIGSIHKARIVTINEKGILLELTNGWSGIVSNSIKIEALSANILRYLRIGEFIDVKITKILNNNRFLASFKAIRPNLMSPRSKYELKPTSGGFWKLKEQADKDIKKWAKSN</sequence>
<organism evidence="2 3">
    <name type="scientific">Mycoplasma testudineum</name>
    <dbReference type="NCBI Taxonomy" id="244584"/>
    <lineage>
        <taxon>Bacteria</taxon>
        <taxon>Bacillati</taxon>
        <taxon>Mycoplasmatota</taxon>
        <taxon>Mollicutes</taxon>
        <taxon>Mycoplasmataceae</taxon>
        <taxon>Mycoplasma</taxon>
    </lineage>
</organism>
<name>A0A4R6IB82_9MOLU</name>
<protein>
    <submittedName>
        <fullName evidence="2">Putative RNA-binding protein with RPS1 domain</fullName>
    </submittedName>
</protein>
<dbReference type="PROSITE" id="PS50126">
    <property type="entry name" value="S1"/>
    <property type="match status" value="1"/>
</dbReference>
<keyword evidence="3" id="KW-1185">Reference proteome</keyword>
<dbReference type="SMART" id="SM00316">
    <property type="entry name" value="S1"/>
    <property type="match status" value="1"/>
</dbReference>
<proteinExistence type="predicted"/>
<dbReference type="RefSeq" id="WP_094254884.1">
    <property type="nucleotide sequence ID" value="NZ_NNCE01000006.1"/>
</dbReference>
<comment type="caution">
    <text evidence="2">The sequence shown here is derived from an EMBL/GenBank/DDBJ whole genome shotgun (WGS) entry which is preliminary data.</text>
</comment>